<dbReference type="RefSeq" id="WP_229864128.1">
    <property type="nucleotide sequence ID" value="NZ_BNCJ01000008.1"/>
</dbReference>
<dbReference type="InterPro" id="IPR001851">
    <property type="entry name" value="ABC_transp_permease"/>
</dbReference>
<protein>
    <submittedName>
        <fullName evidence="7">ABC transporter ATP-binding protein</fullName>
    </submittedName>
</protein>
<feature type="transmembrane region" description="Helical" evidence="6">
    <location>
        <begin position="72"/>
        <end position="92"/>
    </location>
</feature>
<feature type="transmembrane region" description="Helical" evidence="6">
    <location>
        <begin position="256"/>
        <end position="276"/>
    </location>
</feature>
<dbReference type="PANTHER" id="PTHR30482:SF17">
    <property type="entry name" value="ABC TRANSPORTER ATP-BINDING PROTEIN"/>
    <property type="match status" value="1"/>
</dbReference>
<keyword evidence="2" id="KW-1003">Cell membrane</keyword>
<evidence type="ECO:0000313" key="7">
    <source>
        <dbReference type="EMBL" id="GHF55509.1"/>
    </source>
</evidence>
<feature type="transmembrane region" description="Helical" evidence="6">
    <location>
        <begin position="283"/>
        <end position="302"/>
    </location>
</feature>
<feature type="transmembrane region" description="Helical" evidence="6">
    <location>
        <begin position="21"/>
        <end position="38"/>
    </location>
</feature>
<dbReference type="GO" id="GO:0015658">
    <property type="term" value="F:branched-chain amino acid transmembrane transporter activity"/>
    <property type="evidence" value="ECO:0007669"/>
    <property type="project" value="InterPro"/>
</dbReference>
<organism evidence="7 8">
    <name type="scientific">Seohaeicola zhoushanensis</name>
    <dbReference type="NCBI Taxonomy" id="1569283"/>
    <lineage>
        <taxon>Bacteria</taxon>
        <taxon>Pseudomonadati</taxon>
        <taxon>Pseudomonadota</taxon>
        <taxon>Alphaproteobacteria</taxon>
        <taxon>Rhodobacterales</taxon>
        <taxon>Roseobacteraceae</taxon>
        <taxon>Seohaeicola</taxon>
    </lineage>
</organism>
<evidence type="ECO:0000256" key="2">
    <source>
        <dbReference type="ARBA" id="ARBA00022475"/>
    </source>
</evidence>
<keyword evidence="5 6" id="KW-0472">Membrane</keyword>
<comment type="subcellular location">
    <subcellularLocation>
        <location evidence="1">Cell membrane</location>
        <topology evidence="1">Multi-pass membrane protein</topology>
    </subcellularLocation>
</comment>
<dbReference type="Pfam" id="PF02653">
    <property type="entry name" value="BPD_transp_2"/>
    <property type="match status" value="1"/>
</dbReference>
<comment type="caution">
    <text evidence="7">The sequence shown here is derived from an EMBL/GenBank/DDBJ whole genome shotgun (WGS) entry which is preliminary data.</text>
</comment>
<reference evidence="7" key="1">
    <citation type="journal article" date="2014" name="Int. J. Syst. Evol. Microbiol.">
        <title>Complete genome sequence of Corynebacterium casei LMG S-19264T (=DSM 44701T), isolated from a smear-ripened cheese.</title>
        <authorList>
            <consortium name="US DOE Joint Genome Institute (JGI-PGF)"/>
            <person name="Walter F."/>
            <person name="Albersmeier A."/>
            <person name="Kalinowski J."/>
            <person name="Ruckert C."/>
        </authorList>
    </citation>
    <scope>NUCLEOTIDE SEQUENCE</scope>
    <source>
        <strain evidence="7">KCTC 42650</strain>
    </source>
</reference>
<dbReference type="AlphaFoldDB" id="A0A8J3GZH0"/>
<feature type="transmembrane region" description="Helical" evidence="6">
    <location>
        <begin position="132"/>
        <end position="149"/>
    </location>
</feature>
<keyword evidence="8" id="KW-1185">Reference proteome</keyword>
<gene>
    <name evidence="7" type="ORF">GCM10017056_28750</name>
</gene>
<keyword evidence="4 6" id="KW-1133">Transmembrane helix</keyword>
<dbReference type="CDD" id="cd06581">
    <property type="entry name" value="TM_PBP1_LivM_like"/>
    <property type="match status" value="1"/>
</dbReference>
<evidence type="ECO:0000256" key="1">
    <source>
        <dbReference type="ARBA" id="ARBA00004651"/>
    </source>
</evidence>
<evidence type="ECO:0000256" key="3">
    <source>
        <dbReference type="ARBA" id="ARBA00022692"/>
    </source>
</evidence>
<feature type="transmembrane region" description="Helical" evidence="6">
    <location>
        <begin position="44"/>
        <end position="65"/>
    </location>
</feature>
<dbReference type="GO" id="GO:0005886">
    <property type="term" value="C:plasma membrane"/>
    <property type="evidence" value="ECO:0007669"/>
    <property type="project" value="UniProtKB-SubCell"/>
</dbReference>
<keyword evidence="3 6" id="KW-0812">Transmembrane</keyword>
<feature type="transmembrane region" description="Helical" evidence="6">
    <location>
        <begin position="221"/>
        <end position="250"/>
    </location>
</feature>
<dbReference type="EMBL" id="BNCJ01000008">
    <property type="protein sequence ID" value="GHF55509.1"/>
    <property type="molecule type" value="Genomic_DNA"/>
</dbReference>
<feature type="transmembrane region" description="Helical" evidence="6">
    <location>
        <begin position="104"/>
        <end position="125"/>
    </location>
</feature>
<dbReference type="PANTHER" id="PTHR30482">
    <property type="entry name" value="HIGH-AFFINITY BRANCHED-CHAIN AMINO ACID TRANSPORT SYSTEM PERMEASE"/>
    <property type="match status" value="1"/>
</dbReference>
<dbReference type="Proteomes" id="UP000626220">
    <property type="component" value="Unassembled WGS sequence"/>
</dbReference>
<evidence type="ECO:0000313" key="8">
    <source>
        <dbReference type="Proteomes" id="UP000626220"/>
    </source>
</evidence>
<keyword evidence="7" id="KW-0547">Nucleotide-binding</keyword>
<evidence type="ECO:0000256" key="6">
    <source>
        <dbReference type="SAM" id="Phobius"/>
    </source>
</evidence>
<keyword evidence="7" id="KW-0067">ATP-binding</keyword>
<dbReference type="GO" id="GO:0005524">
    <property type="term" value="F:ATP binding"/>
    <property type="evidence" value="ECO:0007669"/>
    <property type="project" value="UniProtKB-KW"/>
</dbReference>
<reference evidence="7" key="2">
    <citation type="submission" date="2020-09" db="EMBL/GenBank/DDBJ databases">
        <authorList>
            <person name="Sun Q."/>
            <person name="Kim S."/>
        </authorList>
    </citation>
    <scope>NUCLEOTIDE SEQUENCE</scope>
    <source>
        <strain evidence="7">KCTC 42650</strain>
    </source>
</reference>
<feature type="transmembrane region" description="Helical" evidence="6">
    <location>
        <begin position="181"/>
        <end position="200"/>
    </location>
</feature>
<evidence type="ECO:0000256" key="5">
    <source>
        <dbReference type="ARBA" id="ARBA00023136"/>
    </source>
</evidence>
<accession>A0A8J3GZH0</accession>
<feature type="transmembrane region" description="Helical" evidence="6">
    <location>
        <begin position="308"/>
        <end position="328"/>
    </location>
</feature>
<proteinExistence type="predicted"/>
<name>A0A8J3GZH0_9RHOB</name>
<sequence>MSDLPLSPAQKPAGARSWIETLGLAHILLGLFLLIYPAMASDFFLTQIGGYSLVLGMISLSLMLLAGYGGMVSLAQITVAGAAGYVVAIFGVNNSGVHGFGWPWWVFVPLAIAIASLVSALIGWIAVRTEGIYTIMITLAVATACFYFTQQNYALFNGFPGYNGLRAPEVFGVYWRDPVPFYYLCLAMATLAYAAVLYGARSTFGLTLQAIRDNPRRMRAIGFNVTAHKVFAWWLAGLIAGAAGVLLVWFNGRISPGTIAVGPAINILVIAIIGGLRHPIGPFLGAVVVTLMQTFAIDIIGAERFNTLIGLVFLLIVFISPDGILGLWERFRPQAGREDWRTFRTATKQVGNKGRKT</sequence>
<dbReference type="InterPro" id="IPR043428">
    <property type="entry name" value="LivM-like"/>
</dbReference>
<evidence type="ECO:0000256" key="4">
    <source>
        <dbReference type="ARBA" id="ARBA00022989"/>
    </source>
</evidence>